<dbReference type="InterPro" id="IPR009339">
    <property type="entry name" value="DUF998"/>
</dbReference>
<keyword evidence="1" id="KW-0472">Membrane</keyword>
<dbReference type="PATRIC" id="fig|398512.5.peg.3028"/>
<keyword evidence="3" id="KW-1185">Reference proteome</keyword>
<comment type="caution">
    <text evidence="2">The sequence shown here is derived from an EMBL/GenBank/DDBJ whole genome shotgun (WGS) entry which is preliminary data.</text>
</comment>
<accession>A0A0L6JP55</accession>
<evidence type="ECO:0000313" key="2">
    <source>
        <dbReference type="EMBL" id="KNY27621.1"/>
    </source>
</evidence>
<evidence type="ECO:0008006" key="4">
    <source>
        <dbReference type="Google" id="ProtNLM"/>
    </source>
</evidence>
<dbReference type="EMBL" id="LGTC01000001">
    <property type="protein sequence ID" value="KNY27621.1"/>
    <property type="molecule type" value="Genomic_DNA"/>
</dbReference>
<evidence type="ECO:0000256" key="1">
    <source>
        <dbReference type="SAM" id="Phobius"/>
    </source>
</evidence>
<feature type="transmembrane region" description="Helical" evidence="1">
    <location>
        <begin position="166"/>
        <end position="190"/>
    </location>
</feature>
<dbReference type="AlphaFoldDB" id="A0A0L6JP55"/>
<feature type="transmembrane region" description="Helical" evidence="1">
    <location>
        <begin position="100"/>
        <end position="121"/>
    </location>
</feature>
<feature type="transmembrane region" description="Helical" evidence="1">
    <location>
        <begin position="202"/>
        <end position="222"/>
    </location>
</feature>
<protein>
    <recommendedName>
        <fullName evidence="4">DUF998 domain-containing protein</fullName>
    </recommendedName>
</protein>
<proteinExistence type="predicted"/>
<gene>
    <name evidence="2" type="ORF">Bccel_2892</name>
</gene>
<feature type="transmembrane region" description="Helical" evidence="1">
    <location>
        <begin position="133"/>
        <end position="154"/>
    </location>
</feature>
<dbReference type="STRING" id="398512.Bccel_2892"/>
<feature type="transmembrane region" description="Helical" evidence="1">
    <location>
        <begin position="234"/>
        <end position="252"/>
    </location>
</feature>
<feature type="transmembrane region" description="Helical" evidence="1">
    <location>
        <begin position="58"/>
        <end position="77"/>
    </location>
</feature>
<dbReference type="Proteomes" id="UP000036923">
    <property type="component" value="Unassembled WGS sequence"/>
</dbReference>
<dbReference type="eggNOG" id="ENOG502ZT28">
    <property type="taxonomic scope" value="Bacteria"/>
</dbReference>
<name>A0A0L6JP55_9FIRM</name>
<sequence length="262" mass="30140">MNFKVLRIYVDSYKIVLNNGSVSKIYLLHICYIKRNKEYLYSMRTIFMKRFEKHTMPLGMVGVIVYILHTVIGNLLWDEYNPITMDISSLTAVGAPNAELLKIFTGIYSICTILFVAGLIVKAFRKYHFLVRTGYIVMMIMELISLFGYSIFPLTGDKTDMNFQNIMHIIVTVAVVFTTITSGFILAFGYLKQENVYRLGRFILVMVIIITVTGATNPIGIGKGLNILGLTERLVIYSLQFMMFVLSFYYTFNNKEKEYTLE</sequence>
<keyword evidence="1" id="KW-1133">Transmembrane helix</keyword>
<organism evidence="2 3">
    <name type="scientific">Pseudobacteroides cellulosolvens ATCC 35603 = DSM 2933</name>
    <dbReference type="NCBI Taxonomy" id="398512"/>
    <lineage>
        <taxon>Bacteria</taxon>
        <taxon>Bacillati</taxon>
        <taxon>Bacillota</taxon>
        <taxon>Clostridia</taxon>
        <taxon>Eubacteriales</taxon>
        <taxon>Oscillospiraceae</taxon>
        <taxon>Pseudobacteroides</taxon>
    </lineage>
</organism>
<keyword evidence="1" id="KW-0812">Transmembrane</keyword>
<reference evidence="3" key="1">
    <citation type="submission" date="2015-07" db="EMBL/GenBank/DDBJ databases">
        <title>Near-Complete Genome Sequence of the Cellulolytic Bacterium Bacteroides (Pseudobacteroides) cellulosolvens ATCC 35603.</title>
        <authorList>
            <person name="Dassa B."/>
            <person name="Utturkar S.M."/>
            <person name="Klingeman D.M."/>
            <person name="Hurt R.A."/>
            <person name="Keller M."/>
            <person name="Xu J."/>
            <person name="Reddy Y.H.K."/>
            <person name="Borovok I."/>
            <person name="Grinberg I.R."/>
            <person name="Lamed R."/>
            <person name="Zhivin O."/>
            <person name="Bayer E.A."/>
            <person name="Brown S.D."/>
        </authorList>
    </citation>
    <scope>NUCLEOTIDE SEQUENCE [LARGE SCALE GENOMIC DNA]</scope>
    <source>
        <strain evidence="3">DSM 2933</strain>
    </source>
</reference>
<evidence type="ECO:0000313" key="3">
    <source>
        <dbReference type="Proteomes" id="UP000036923"/>
    </source>
</evidence>
<dbReference type="Pfam" id="PF06197">
    <property type="entry name" value="DUF998"/>
    <property type="match status" value="1"/>
</dbReference>